<evidence type="ECO:0000256" key="7">
    <source>
        <dbReference type="ARBA" id="ARBA00022679"/>
    </source>
</evidence>
<dbReference type="InterPro" id="IPR050396">
    <property type="entry name" value="Glycosyltr_51/Transpeptidase"/>
</dbReference>
<dbReference type="InterPro" id="IPR001264">
    <property type="entry name" value="Glyco_trans_51"/>
</dbReference>
<keyword evidence="4" id="KW-0121">Carboxypeptidase</keyword>
<dbReference type="GO" id="GO:0004180">
    <property type="term" value="F:carboxypeptidase activity"/>
    <property type="evidence" value="ECO:0007669"/>
    <property type="project" value="UniProtKB-KW"/>
</dbReference>
<dbReference type="SUPFAM" id="SSF56601">
    <property type="entry name" value="beta-lactamase/transpeptidase-like"/>
    <property type="match status" value="1"/>
</dbReference>
<dbReference type="EMBL" id="QGDO01000001">
    <property type="protein sequence ID" value="PWJ43780.1"/>
    <property type="molecule type" value="Genomic_DNA"/>
</dbReference>
<dbReference type="InterPro" id="IPR009647">
    <property type="entry name" value="PBP_C"/>
</dbReference>
<dbReference type="InterPro" id="IPR011815">
    <property type="entry name" value="PBP_1c"/>
</dbReference>
<keyword evidence="12" id="KW-0472">Membrane</keyword>
<dbReference type="GO" id="GO:0008658">
    <property type="term" value="F:penicillin binding"/>
    <property type="evidence" value="ECO:0007669"/>
    <property type="project" value="InterPro"/>
</dbReference>
<dbReference type="RefSeq" id="WP_109615317.1">
    <property type="nucleotide sequence ID" value="NZ_QGDO01000001.1"/>
</dbReference>
<feature type="domain" description="Penicillin-binding C-terminal" evidence="15">
    <location>
        <begin position="694"/>
        <end position="781"/>
    </location>
</feature>
<reference evidence="16 17" key="1">
    <citation type="submission" date="2018-03" db="EMBL/GenBank/DDBJ databases">
        <title>Genomic Encyclopedia of Archaeal and Bacterial Type Strains, Phase II (KMG-II): from individual species to whole genera.</title>
        <authorList>
            <person name="Goeker M."/>
        </authorList>
    </citation>
    <scope>NUCLEOTIDE SEQUENCE [LARGE SCALE GENOMIC DNA]</scope>
    <source>
        <strain evidence="16 17">DSM 28229</strain>
    </source>
</reference>
<dbReference type="GO" id="GO:0006508">
    <property type="term" value="P:proteolysis"/>
    <property type="evidence" value="ECO:0007669"/>
    <property type="project" value="UniProtKB-KW"/>
</dbReference>
<keyword evidence="7" id="KW-0808">Transferase</keyword>
<comment type="pathway">
    <text evidence="1">Cell wall biogenesis; peptidoglycan biosynthesis.</text>
</comment>
<proteinExistence type="inferred from homology"/>
<dbReference type="AlphaFoldDB" id="A0A315ZF44"/>
<dbReference type="InterPro" id="IPR012338">
    <property type="entry name" value="Beta-lactam/transpept-like"/>
</dbReference>
<dbReference type="InterPro" id="IPR036950">
    <property type="entry name" value="PBP_transglycosylase"/>
</dbReference>
<gene>
    <name evidence="16" type="ORF">BC781_101126</name>
</gene>
<keyword evidence="17" id="KW-1185">Reference proteome</keyword>
<evidence type="ECO:0000256" key="8">
    <source>
        <dbReference type="ARBA" id="ARBA00022801"/>
    </source>
</evidence>
<evidence type="ECO:0000256" key="11">
    <source>
        <dbReference type="ARBA" id="ARBA00049902"/>
    </source>
</evidence>
<dbReference type="Pfam" id="PF00905">
    <property type="entry name" value="Transpeptidase"/>
    <property type="match status" value="1"/>
</dbReference>
<comment type="catalytic activity">
    <reaction evidence="11">
        <text>[GlcNAc-(1-&gt;4)-Mur2Ac(oyl-L-Ala-gamma-D-Glu-L-Lys-D-Ala-D-Ala)](n)-di-trans,octa-cis-undecaprenyl diphosphate + beta-D-GlcNAc-(1-&gt;4)-Mur2Ac(oyl-L-Ala-gamma-D-Glu-L-Lys-D-Ala-D-Ala)-di-trans,octa-cis-undecaprenyl diphosphate = [GlcNAc-(1-&gt;4)-Mur2Ac(oyl-L-Ala-gamma-D-Glu-L-Lys-D-Ala-D-Ala)](n+1)-di-trans,octa-cis-undecaprenyl diphosphate + di-trans,octa-cis-undecaprenyl diphosphate + H(+)</text>
        <dbReference type="Rhea" id="RHEA:23708"/>
        <dbReference type="Rhea" id="RHEA-COMP:9602"/>
        <dbReference type="Rhea" id="RHEA-COMP:9603"/>
        <dbReference type="ChEBI" id="CHEBI:15378"/>
        <dbReference type="ChEBI" id="CHEBI:58405"/>
        <dbReference type="ChEBI" id="CHEBI:60033"/>
        <dbReference type="ChEBI" id="CHEBI:78435"/>
        <dbReference type="EC" id="2.4.99.28"/>
    </reaction>
</comment>
<evidence type="ECO:0000259" key="15">
    <source>
        <dbReference type="Pfam" id="PF06832"/>
    </source>
</evidence>
<feature type="domain" description="Penicillin-binding protein transpeptidase" evidence="13">
    <location>
        <begin position="303"/>
        <end position="424"/>
    </location>
</feature>
<protein>
    <recommendedName>
        <fullName evidence="10">peptidoglycan glycosyltransferase</fullName>
        <ecNumber evidence="10">2.4.99.28</ecNumber>
    </recommendedName>
</protein>
<dbReference type="SUPFAM" id="SSF53955">
    <property type="entry name" value="Lysozyme-like"/>
    <property type="match status" value="1"/>
</dbReference>
<keyword evidence="12" id="KW-1133">Transmembrane helix</keyword>
<accession>A0A315ZF44</accession>
<dbReference type="GO" id="GO:0009252">
    <property type="term" value="P:peptidoglycan biosynthetic process"/>
    <property type="evidence" value="ECO:0007669"/>
    <property type="project" value="InterPro"/>
</dbReference>
<evidence type="ECO:0000256" key="10">
    <source>
        <dbReference type="ARBA" id="ARBA00044770"/>
    </source>
</evidence>
<keyword evidence="6" id="KW-0328">Glycosyltransferase</keyword>
<evidence type="ECO:0000256" key="5">
    <source>
        <dbReference type="ARBA" id="ARBA00022670"/>
    </source>
</evidence>
<evidence type="ECO:0000259" key="14">
    <source>
        <dbReference type="Pfam" id="PF00912"/>
    </source>
</evidence>
<name>A0A315ZF44_SEDFL</name>
<evidence type="ECO:0000256" key="1">
    <source>
        <dbReference type="ARBA" id="ARBA00004752"/>
    </source>
</evidence>
<evidence type="ECO:0000256" key="4">
    <source>
        <dbReference type="ARBA" id="ARBA00022645"/>
    </source>
</evidence>
<evidence type="ECO:0000256" key="9">
    <source>
        <dbReference type="ARBA" id="ARBA00023268"/>
    </source>
</evidence>
<keyword evidence="8" id="KW-0378">Hydrolase</keyword>
<dbReference type="Gene3D" id="1.10.3810.10">
    <property type="entry name" value="Biosynthetic peptidoglycan transglycosylase-like"/>
    <property type="match status" value="1"/>
</dbReference>
<comment type="similarity">
    <text evidence="3">In the N-terminal section; belongs to the glycosyltransferase 51 family.</text>
</comment>
<evidence type="ECO:0000313" key="17">
    <source>
        <dbReference type="Proteomes" id="UP000245535"/>
    </source>
</evidence>
<evidence type="ECO:0000256" key="2">
    <source>
        <dbReference type="ARBA" id="ARBA00007090"/>
    </source>
</evidence>
<keyword evidence="5" id="KW-0645">Protease</keyword>
<feature type="transmembrane region" description="Helical" evidence="12">
    <location>
        <begin position="12"/>
        <end position="30"/>
    </location>
</feature>
<dbReference type="NCBIfam" id="TIGR02073">
    <property type="entry name" value="PBP_1c"/>
    <property type="match status" value="1"/>
</dbReference>
<comment type="similarity">
    <text evidence="2">In the C-terminal section; belongs to the transpeptidase family.</text>
</comment>
<dbReference type="PANTHER" id="PTHR32282">
    <property type="entry name" value="BINDING PROTEIN TRANSPEPTIDASE, PUTATIVE-RELATED"/>
    <property type="match status" value="1"/>
</dbReference>
<sequence>MNKAITHILQHKIKIGISLLLIGFFYLIPLPKPLFNAPYVTTLESTEGELLSAMIADDQQWRFPESDSMPYKFENAIRLFEDEYFYYHFGVNPISIMRAISQNISQGRIVSGGSTISMQTIRMAFGNQERTYGQKLIELFSALKLEAYYSKTEILQAYADHAPFGGNIVGLKAASYRYFGRPAHKLSWAESAMLAILPNNPSSIFPGKNQEKLKAKRDRLLLKIHENGFLTKDELYLAQQEKLPNSLKPLPNSAYHLLHRAISEGHKGENIKSTLQSKLQKEVDRKLNRYARRMRYNQIHNAAAIVLDTETGNTLAYVGNAKGNGDHGQHVDIITAQRSPGSLLKPILYAAALDEGLIMPKQLLPDKPLFYKGFTPKNFDKKYRGVVPADDALVSSLNVPFVHLLLEYGYEKFHQKLQNIGFKSFHQPAYHYGLSMILGGGETSLWEITSVYSSMVRALNNYTERPLRKGYSKEDYHSNYYIPRSNNEVQKLESDGFLRAPSIRYTLDAMQRVERPDQEAGWQYYGSSKNIAWKTGTSYGHRDAWAIGINGKYLVGVWIGNADGEGRPGLTGVSAAAPLMFDLFTLVDGSLKLDQYFGEEKQVCSQSGMLANKNCQETHTLLLDDYMTKGNTCTYHKVLHLNQEETHQVNSSCYNLSEMKNKKWFVLPPVEAWYYQKFKPNYQSVPPYLANCEQTESKTYFDLIYPSSFRKVHIPLDQEGQLGQVIFEAAHEDVQTQVYWHLDNTYLGVTKATHQMGIQAEKGIHLLTLVDEMGNEIRQKFEVVD</sequence>
<evidence type="ECO:0000256" key="3">
    <source>
        <dbReference type="ARBA" id="ARBA00007739"/>
    </source>
</evidence>
<feature type="domain" description="Glycosyl transferase family 51" evidence="14">
    <location>
        <begin position="50"/>
        <end position="223"/>
    </location>
</feature>
<dbReference type="InterPro" id="IPR001460">
    <property type="entry name" value="PCN-bd_Tpept"/>
</dbReference>
<keyword evidence="12" id="KW-0812">Transmembrane</keyword>
<organism evidence="16 17">
    <name type="scientific">Sediminitomix flava</name>
    <dbReference type="NCBI Taxonomy" id="379075"/>
    <lineage>
        <taxon>Bacteria</taxon>
        <taxon>Pseudomonadati</taxon>
        <taxon>Bacteroidota</taxon>
        <taxon>Cytophagia</taxon>
        <taxon>Cytophagales</taxon>
        <taxon>Flammeovirgaceae</taxon>
        <taxon>Sediminitomix</taxon>
    </lineage>
</organism>
<keyword evidence="9" id="KW-0511">Multifunctional enzyme</keyword>
<dbReference type="Proteomes" id="UP000245535">
    <property type="component" value="Unassembled WGS sequence"/>
</dbReference>
<dbReference type="GO" id="GO:0030288">
    <property type="term" value="C:outer membrane-bounded periplasmic space"/>
    <property type="evidence" value="ECO:0007669"/>
    <property type="project" value="TreeGrafter"/>
</dbReference>
<dbReference type="InterPro" id="IPR023346">
    <property type="entry name" value="Lysozyme-like_dom_sf"/>
</dbReference>
<dbReference type="Gene3D" id="3.40.710.10">
    <property type="entry name" value="DD-peptidase/beta-lactamase superfamily"/>
    <property type="match status" value="1"/>
</dbReference>
<evidence type="ECO:0000256" key="6">
    <source>
        <dbReference type="ARBA" id="ARBA00022676"/>
    </source>
</evidence>
<evidence type="ECO:0000256" key="12">
    <source>
        <dbReference type="SAM" id="Phobius"/>
    </source>
</evidence>
<dbReference type="OrthoDB" id="9766909at2"/>
<dbReference type="PANTHER" id="PTHR32282:SF15">
    <property type="entry name" value="PENICILLIN-BINDING PROTEIN 1C"/>
    <property type="match status" value="1"/>
</dbReference>
<evidence type="ECO:0000313" key="16">
    <source>
        <dbReference type="EMBL" id="PWJ43780.1"/>
    </source>
</evidence>
<dbReference type="GO" id="GO:0008955">
    <property type="term" value="F:peptidoglycan glycosyltransferase activity"/>
    <property type="evidence" value="ECO:0007669"/>
    <property type="project" value="UniProtKB-EC"/>
</dbReference>
<dbReference type="Pfam" id="PF06832">
    <property type="entry name" value="BiPBP_C"/>
    <property type="match status" value="1"/>
</dbReference>
<evidence type="ECO:0000259" key="13">
    <source>
        <dbReference type="Pfam" id="PF00905"/>
    </source>
</evidence>
<dbReference type="Pfam" id="PF00912">
    <property type="entry name" value="Transgly"/>
    <property type="match status" value="1"/>
</dbReference>
<dbReference type="EC" id="2.4.99.28" evidence="10"/>
<comment type="caution">
    <text evidence="16">The sequence shown here is derived from an EMBL/GenBank/DDBJ whole genome shotgun (WGS) entry which is preliminary data.</text>
</comment>